<gene>
    <name evidence="1" type="ORF">H6G83_34675</name>
</gene>
<dbReference type="EMBL" id="JACJSG010000116">
    <property type="protein sequence ID" value="MBD2505677.1"/>
    <property type="molecule type" value="Genomic_DNA"/>
</dbReference>
<keyword evidence="2" id="KW-1185">Reference proteome</keyword>
<accession>A0ABR8DFF3</accession>
<proteinExistence type="predicted"/>
<dbReference type="Proteomes" id="UP000661112">
    <property type="component" value="Unassembled WGS sequence"/>
</dbReference>
<evidence type="ECO:0000313" key="1">
    <source>
        <dbReference type="EMBL" id="MBD2505677.1"/>
    </source>
</evidence>
<protein>
    <submittedName>
        <fullName evidence="1">Uncharacterized protein</fullName>
    </submittedName>
</protein>
<reference evidence="1 2" key="1">
    <citation type="journal article" date="2020" name="ISME J.">
        <title>Comparative genomics reveals insights into cyanobacterial evolution and habitat adaptation.</title>
        <authorList>
            <person name="Chen M.Y."/>
            <person name="Teng W.K."/>
            <person name="Zhao L."/>
            <person name="Hu C.X."/>
            <person name="Zhou Y.K."/>
            <person name="Han B.P."/>
            <person name="Song L.R."/>
            <person name="Shu W.S."/>
        </authorList>
    </citation>
    <scope>NUCLEOTIDE SEQUENCE [LARGE SCALE GENOMIC DNA]</scope>
    <source>
        <strain evidence="1 2">FACHB-119</strain>
    </source>
</reference>
<organism evidence="1 2">
    <name type="scientific">Anabaena azotica FACHB-119</name>
    <dbReference type="NCBI Taxonomy" id="947527"/>
    <lineage>
        <taxon>Bacteria</taxon>
        <taxon>Bacillati</taxon>
        <taxon>Cyanobacteriota</taxon>
        <taxon>Cyanophyceae</taxon>
        <taxon>Nostocales</taxon>
        <taxon>Nostocaceae</taxon>
        <taxon>Anabaena</taxon>
        <taxon>Anabaena azotica</taxon>
    </lineage>
</organism>
<name>A0ABR8DFF3_9NOST</name>
<sequence>MINPTIEFILQNGNNHFYVESEEKPVVEVAEASRYSTFNEASSHIKAFHKQNDAVEVFVRPVQLTIELLD</sequence>
<comment type="caution">
    <text evidence="1">The sequence shown here is derived from an EMBL/GenBank/DDBJ whole genome shotgun (WGS) entry which is preliminary data.</text>
</comment>
<evidence type="ECO:0000313" key="2">
    <source>
        <dbReference type="Proteomes" id="UP000661112"/>
    </source>
</evidence>
<dbReference type="RefSeq" id="WP_190480701.1">
    <property type="nucleotide sequence ID" value="NZ_JACJSG010000116.1"/>
</dbReference>